<dbReference type="EMBL" id="FJVC01000435">
    <property type="protein sequence ID" value="CZT50474.1"/>
    <property type="molecule type" value="Genomic_DNA"/>
</dbReference>
<proteinExistence type="predicted"/>
<evidence type="ECO:0008006" key="4">
    <source>
        <dbReference type="Google" id="ProtNLM"/>
    </source>
</evidence>
<reference evidence="3" key="1">
    <citation type="submission" date="2016-03" db="EMBL/GenBank/DDBJ databases">
        <authorList>
            <person name="Guldener U."/>
        </authorList>
    </citation>
    <scope>NUCLEOTIDE SEQUENCE [LARGE SCALE GENOMIC DNA]</scope>
</reference>
<dbReference type="Proteomes" id="UP000177625">
    <property type="component" value="Unassembled WGS sequence"/>
</dbReference>
<accession>A0A1E1MN07</accession>
<keyword evidence="1" id="KW-0732">Signal</keyword>
<keyword evidence="3" id="KW-1185">Reference proteome</keyword>
<sequence>MRFTSILSLCALLVAPLGTLSAPTVAVAPEAERADNLPVTQHTPQDASQSGALVASGHALEKRIPFVVSKAARIKLVIAATAVAHVINWAMVFNMIEDSEGYVDVNAYILDKYSTPGAKIEAQWKDNLNTPTESFQRPITFDFKGFLGGQEVICELTALMEGSAERSRVVQMLHQPTLKIGGIIHKVTSWHFKDMDRP</sequence>
<organism evidence="2 3">
    <name type="scientific">Rhynchosporium secalis</name>
    <name type="common">Barley scald fungus</name>
    <dbReference type="NCBI Taxonomy" id="38038"/>
    <lineage>
        <taxon>Eukaryota</taxon>
        <taxon>Fungi</taxon>
        <taxon>Dikarya</taxon>
        <taxon>Ascomycota</taxon>
        <taxon>Pezizomycotina</taxon>
        <taxon>Leotiomycetes</taxon>
        <taxon>Helotiales</taxon>
        <taxon>Ploettnerulaceae</taxon>
        <taxon>Rhynchosporium</taxon>
    </lineage>
</organism>
<name>A0A1E1MN07_RHYSE</name>
<gene>
    <name evidence="2" type="ORF">RSE6_11463</name>
</gene>
<evidence type="ECO:0000256" key="1">
    <source>
        <dbReference type="SAM" id="SignalP"/>
    </source>
</evidence>
<feature type="chain" id="PRO_5009448471" description="SnoaL-like domain-containing protein" evidence="1">
    <location>
        <begin position="22"/>
        <end position="198"/>
    </location>
</feature>
<dbReference type="AlphaFoldDB" id="A0A1E1MN07"/>
<evidence type="ECO:0000313" key="2">
    <source>
        <dbReference type="EMBL" id="CZT50474.1"/>
    </source>
</evidence>
<feature type="signal peptide" evidence="1">
    <location>
        <begin position="1"/>
        <end position="21"/>
    </location>
</feature>
<evidence type="ECO:0000313" key="3">
    <source>
        <dbReference type="Proteomes" id="UP000177625"/>
    </source>
</evidence>
<protein>
    <recommendedName>
        <fullName evidence="4">SnoaL-like domain-containing protein</fullName>
    </recommendedName>
</protein>